<keyword evidence="1" id="KW-0812">Transmembrane</keyword>
<proteinExistence type="predicted"/>
<reference evidence="2 3" key="1">
    <citation type="submission" date="2019-03" db="EMBL/GenBank/DDBJ databases">
        <title>Genomic Encyclopedia of Type Strains, Phase IV (KMG-IV): sequencing the most valuable type-strain genomes for metagenomic binning, comparative biology and taxonomic classification.</title>
        <authorList>
            <person name="Goeker M."/>
        </authorList>
    </citation>
    <scope>NUCLEOTIDE SEQUENCE [LARGE SCALE GENOMIC DNA]</scope>
    <source>
        <strain evidence="2 3">DSM 6770</strain>
    </source>
</reference>
<evidence type="ECO:0000313" key="2">
    <source>
        <dbReference type="EMBL" id="TDU25228.1"/>
    </source>
</evidence>
<comment type="caution">
    <text evidence="2">The sequence shown here is derived from an EMBL/GenBank/DDBJ whole genome shotgun (WGS) entry which is preliminary data.</text>
</comment>
<sequence length="73" mass="8126">MMPLAAVTRSRRVGARLAAWVDACYLMEILLALGYLAVGLIAVPLGIIMLVPRLVRHLLRRPHEQAAKRDQPL</sequence>
<dbReference type="OrthoDB" id="9952913at2"/>
<keyword evidence="1" id="KW-0472">Membrane</keyword>
<dbReference type="AlphaFoldDB" id="A0A4R7NW02"/>
<keyword evidence="1" id="KW-1133">Transmembrane helix</keyword>
<feature type="transmembrane region" description="Helical" evidence="1">
    <location>
        <begin position="29"/>
        <end position="51"/>
    </location>
</feature>
<name>A0A4R7NW02_9GAMM</name>
<dbReference type="RefSeq" id="WP_133694343.1">
    <property type="nucleotide sequence ID" value="NZ_SOBR01000001.1"/>
</dbReference>
<keyword evidence="3" id="KW-1185">Reference proteome</keyword>
<evidence type="ECO:0000313" key="3">
    <source>
        <dbReference type="Proteomes" id="UP000295380"/>
    </source>
</evidence>
<organism evidence="2 3">
    <name type="scientific">Chromohalobacter marismortui</name>
    <dbReference type="NCBI Taxonomy" id="42055"/>
    <lineage>
        <taxon>Bacteria</taxon>
        <taxon>Pseudomonadati</taxon>
        <taxon>Pseudomonadota</taxon>
        <taxon>Gammaproteobacteria</taxon>
        <taxon>Oceanospirillales</taxon>
        <taxon>Halomonadaceae</taxon>
        <taxon>Chromohalobacter</taxon>
    </lineage>
</organism>
<evidence type="ECO:0000256" key="1">
    <source>
        <dbReference type="SAM" id="Phobius"/>
    </source>
</evidence>
<accession>A0A4R7NW02</accession>
<protein>
    <submittedName>
        <fullName evidence="2">Uncharacterized protein</fullName>
    </submittedName>
</protein>
<dbReference type="EMBL" id="SOBR01000001">
    <property type="protein sequence ID" value="TDU25228.1"/>
    <property type="molecule type" value="Genomic_DNA"/>
</dbReference>
<gene>
    <name evidence="2" type="ORF">C8E00_101622</name>
</gene>
<dbReference type="Proteomes" id="UP000295380">
    <property type="component" value="Unassembled WGS sequence"/>
</dbReference>